<dbReference type="AlphaFoldDB" id="A0A8T2SZR3"/>
<evidence type="ECO:0000313" key="11">
    <source>
        <dbReference type="Proteomes" id="UP000825935"/>
    </source>
</evidence>
<dbReference type="FunFam" id="1.10.20.10:FF:000085">
    <property type="entry name" value="Histone H3.2"/>
    <property type="match status" value="1"/>
</dbReference>
<proteinExistence type="inferred from homology"/>
<evidence type="ECO:0000259" key="9">
    <source>
        <dbReference type="Pfam" id="PF00125"/>
    </source>
</evidence>
<dbReference type="InterPro" id="IPR007125">
    <property type="entry name" value="H2A/H2B/H3"/>
</dbReference>
<evidence type="ECO:0000256" key="2">
    <source>
        <dbReference type="ARBA" id="ARBA00004286"/>
    </source>
</evidence>
<protein>
    <recommendedName>
        <fullName evidence="9">Core Histone H2A/H2B/H3 domain-containing protein</fullName>
    </recommendedName>
</protein>
<evidence type="ECO:0000256" key="8">
    <source>
        <dbReference type="SAM" id="MobiDB-lite"/>
    </source>
</evidence>
<evidence type="ECO:0000256" key="6">
    <source>
        <dbReference type="ARBA" id="ARBA00023242"/>
    </source>
</evidence>
<keyword evidence="4" id="KW-0158">Chromosome</keyword>
<dbReference type="CDD" id="cd22911">
    <property type="entry name" value="HFD_H3"/>
    <property type="match status" value="1"/>
</dbReference>
<dbReference type="SMART" id="SM00428">
    <property type="entry name" value="H3"/>
    <property type="match status" value="1"/>
</dbReference>
<dbReference type="Pfam" id="PF00125">
    <property type="entry name" value="Histone"/>
    <property type="match status" value="1"/>
</dbReference>
<feature type="domain" description="Core Histone H2A/H2B/H3" evidence="9">
    <location>
        <begin position="58"/>
        <end position="144"/>
    </location>
</feature>
<dbReference type="EMBL" id="CM035421">
    <property type="protein sequence ID" value="KAH7387608.1"/>
    <property type="molecule type" value="Genomic_DNA"/>
</dbReference>
<keyword evidence="6" id="KW-0539">Nucleus</keyword>
<dbReference type="GO" id="GO:0005634">
    <property type="term" value="C:nucleus"/>
    <property type="evidence" value="ECO:0007669"/>
    <property type="project" value="UniProtKB-SubCell"/>
</dbReference>
<evidence type="ECO:0000256" key="1">
    <source>
        <dbReference type="ARBA" id="ARBA00004123"/>
    </source>
</evidence>
<comment type="similarity">
    <text evidence="3">Belongs to the histone H3 family.</text>
</comment>
<name>A0A8T2SZR3_CERRI</name>
<dbReference type="OrthoDB" id="652632at2759"/>
<evidence type="ECO:0000256" key="4">
    <source>
        <dbReference type="ARBA" id="ARBA00022454"/>
    </source>
</evidence>
<evidence type="ECO:0000256" key="7">
    <source>
        <dbReference type="ARBA" id="ARBA00023269"/>
    </source>
</evidence>
<evidence type="ECO:0000256" key="3">
    <source>
        <dbReference type="ARBA" id="ARBA00010343"/>
    </source>
</evidence>
<feature type="region of interest" description="Disordered" evidence="8">
    <location>
        <begin position="1"/>
        <end position="59"/>
    </location>
</feature>
<dbReference type="GO" id="GO:0030527">
    <property type="term" value="F:structural constituent of chromatin"/>
    <property type="evidence" value="ECO:0007669"/>
    <property type="project" value="InterPro"/>
</dbReference>
<keyword evidence="5" id="KW-0238">DNA-binding</keyword>
<keyword evidence="11" id="KW-1185">Reference proteome</keyword>
<comment type="caution">
    <text evidence="10">The sequence shown here is derived from an EMBL/GenBank/DDBJ whole genome shotgun (WGS) entry which is preliminary data.</text>
</comment>
<dbReference type="GO" id="GO:0000786">
    <property type="term" value="C:nucleosome"/>
    <property type="evidence" value="ECO:0007669"/>
    <property type="project" value="UniProtKB-KW"/>
</dbReference>
<dbReference type="Gene3D" id="1.10.20.10">
    <property type="entry name" value="Histone, subunit A"/>
    <property type="match status" value="1"/>
</dbReference>
<dbReference type="Proteomes" id="UP000825935">
    <property type="component" value="Chromosome 16"/>
</dbReference>
<evidence type="ECO:0000256" key="5">
    <source>
        <dbReference type="ARBA" id="ARBA00023125"/>
    </source>
</evidence>
<accession>A0A8T2SZR3</accession>
<dbReference type="PANTHER" id="PTHR11426">
    <property type="entry name" value="HISTONE H3"/>
    <property type="match status" value="1"/>
</dbReference>
<dbReference type="PRINTS" id="PR00622">
    <property type="entry name" value="HISTONEH3"/>
</dbReference>
<dbReference type="GO" id="GO:0003677">
    <property type="term" value="F:DNA binding"/>
    <property type="evidence" value="ECO:0007669"/>
    <property type="project" value="UniProtKB-KW"/>
</dbReference>
<keyword evidence="7" id="KW-0544">Nucleosome core</keyword>
<organism evidence="10 11">
    <name type="scientific">Ceratopteris richardii</name>
    <name type="common">Triangle waterfern</name>
    <dbReference type="NCBI Taxonomy" id="49495"/>
    <lineage>
        <taxon>Eukaryota</taxon>
        <taxon>Viridiplantae</taxon>
        <taxon>Streptophyta</taxon>
        <taxon>Embryophyta</taxon>
        <taxon>Tracheophyta</taxon>
        <taxon>Polypodiopsida</taxon>
        <taxon>Polypodiidae</taxon>
        <taxon>Polypodiales</taxon>
        <taxon>Pteridineae</taxon>
        <taxon>Pteridaceae</taxon>
        <taxon>Parkerioideae</taxon>
        <taxon>Ceratopteris</taxon>
    </lineage>
</organism>
<dbReference type="InterPro" id="IPR000164">
    <property type="entry name" value="Histone_H3/CENP-A"/>
</dbReference>
<evidence type="ECO:0000313" key="10">
    <source>
        <dbReference type="EMBL" id="KAH7387608.1"/>
    </source>
</evidence>
<sequence>MACTKQTTRKDHVVYPSHVQGTQCPTWMTPHKKRRTTSNSSRQNSAAGTQAPQRRRKQTKVFAEIRHYQKSVELLIPRRSFARVVKEEIQRYCAGLRIQGIAIEALQEAAEAYLISMLEDSNLCAIHAKRVTIQPKDLQLARRIRGNNP</sequence>
<comment type="subcellular location">
    <subcellularLocation>
        <location evidence="2">Chromosome</location>
    </subcellularLocation>
    <subcellularLocation>
        <location evidence="1">Nucleus</location>
    </subcellularLocation>
</comment>
<gene>
    <name evidence="10" type="ORF">KP509_16G032400</name>
</gene>
<dbReference type="SUPFAM" id="SSF47113">
    <property type="entry name" value="Histone-fold"/>
    <property type="match status" value="1"/>
</dbReference>
<dbReference type="InterPro" id="IPR009072">
    <property type="entry name" value="Histone-fold"/>
</dbReference>
<dbReference type="GO" id="GO:0046982">
    <property type="term" value="F:protein heterodimerization activity"/>
    <property type="evidence" value="ECO:0007669"/>
    <property type="project" value="InterPro"/>
</dbReference>
<reference evidence="10" key="1">
    <citation type="submission" date="2021-08" db="EMBL/GenBank/DDBJ databases">
        <title>WGS assembly of Ceratopteris richardii.</title>
        <authorList>
            <person name="Marchant D.B."/>
            <person name="Chen G."/>
            <person name="Jenkins J."/>
            <person name="Shu S."/>
            <person name="Leebens-Mack J."/>
            <person name="Grimwood J."/>
            <person name="Schmutz J."/>
            <person name="Soltis P."/>
            <person name="Soltis D."/>
            <person name="Chen Z.-H."/>
        </authorList>
    </citation>
    <scope>NUCLEOTIDE SEQUENCE</scope>
    <source>
        <strain evidence="10">Whitten #5841</strain>
        <tissue evidence="10">Leaf</tissue>
    </source>
</reference>